<gene>
    <name evidence="1" type="ORF">N7472_003635</name>
</gene>
<evidence type="ECO:0000313" key="2">
    <source>
        <dbReference type="Proteomes" id="UP001150879"/>
    </source>
</evidence>
<organism evidence="1 2">
    <name type="scientific">Penicillium cf. griseofulvum</name>
    <dbReference type="NCBI Taxonomy" id="2972120"/>
    <lineage>
        <taxon>Eukaryota</taxon>
        <taxon>Fungi</taxon>
        <taxon>Dikarya</taxon>
        <taxon>Ascomycota</taxon>
        <taxon>Pezizomycotina</taxon>
        <taxon>Eurotiomycetes</taxon>
        <taxon>Eurotiomycetidae</taxon>
        <taxon>Eurotiales</taxon>
        <taxon>Aspergillaceae</taxon>
        <taxon>Penicillium</taxon>
    </lineage>
</organism>
<proteinExistence type="predicted"/>
<name>A0A9W9MTN3_9EURO</name>
<protein>
    <submittedName>
        <fullName evidence="1">Uncharacterized protein</fullName>
    </submittedName>
</protein>
<evidence type="ECO:0000313" key="1">
    <source>
        <dbReference type="EMBL" id="KAJ5207187.1"/>
    </source>
</evidence>
<dbReference type="AlphaFoldDB" id="A0A9W9MTN3"/>
<dbReference type="OrthoDB" id="4343355at2759"/>
<reference evidence="1" key="1">
    <citation type="submission" date="2022-11" db="EMBL/GenBank/DDBJ databases">
        <authorList>
            <person name="Petersen C."/>
        </authorList>
    </citation>
    <scope>NUCLEOTIDE SEQUENCE</scope>
    <source>
        <strain evidence="1">IBT 16849</strain>
    </source>
</reference>
<comment type="caution">
    <text evidence="1">The sequence shown here is derived from an EMBL/GenBank/DDBJ whole genome shotgun (WGS) entry which is preliminary data.</text>
</comment>
<keyword evidence="2" id="KW-1185">Reference proteome</keyword>
<reference evidence="1" key="2">
    <citation type="journal article" date="2023" name="IMA Fungus">
        <title>Comparative genomic study of the Penicillium genus elucidates a diverse pangenome and 15 lateral gene transfer events.</title>
        <authorList>
            <person name="Petersen C."/>
            <person name="Sorensen T."/>
            <person name="Nielsen M.R."/>
            <person name="Sondergaard T.E."/>
            <person name="Sorensen J.L."/>
            <person name="Fitzpatrick D.A."/>
            <person name="Frisvad J.C."/>
            <person name="Nielsen K.L."/>
        </authorList>
    </citation>
    <scope>NUCLEOTIDE SEQUENCE</scope>
    <source>
        <strain evidence="1">IBT 16849</strain>
    </source>
</reference>
<dbReference type="Proteomes" id="UP001150879">
    <property type="component" value="Unassembled WGS sequence"/>
</dbReference>
<accession>A0A9W9MTN3</accession>
<dbReference type="EMBL" id="JAPQKP010000002">
    <property type="protein sequence ID" value="KAJ5207187.1"/>
    <property type="molecule type" value="Genomic_DNA"/>
</dbReference>
<sequence>MDTQTPQVQVPGETPETQPEFNAIVTATAATVNHHCTEVEMGGTQDISQPEPEAQEDSTLLDVQAELELPAPAKKNAGFNFLE</sequence>